<feature type="region of interest" description="Disordered" evidence="14">
    <location>
        <begin position="276"/>
        <end position="301"/>
    </location>
</feature>
<evidence type="ECO:0000313" key="16">
    <source>
        <dbReference type="EMBL" id="PGH13611.1"/>
    </source>
</evidence>
<feature type="region of interest" description="Disordered" evidence="14">
    <location>
        <begin position="91"/>
        <end position="113"/>
    </location>
</feature>
<keyword evidence="2" id="KW-0690">Ribosome biogenesis</keyword>
<keyword evidence="3" id="KW-0597">Phosphoprotein</keyword>
<evidence type="ECO:0000313" key="17">
    <source>
        <dbReference type="Proteomes" id="UP000224634"/>
    </source>
</evidence>
<dbReference type="GO" id="GO:0008270">
    <property type="term" value="F:zinc ion binding"/>
    <property type="evidence" value="ECO:0007669"/>
    <property type="project" value="UniProtKB-UniRule"/>
</dbReference>
<accession>A0A2B7XXW1</accession>
<keyword evidence="4" id="KW-0479">Metal-binding</keyword>
<dbReference type="FunFam" id="3.30.60.190:FF:000001">
    <property type="entry name" value="box C/D snoRNA protein 1"/>
    <property type="match status" value="1"/>
</dbReference>
<comment type="caution">
    <text evidence="16">The sequence shown here is derived from an EMBL/GenBank/DDBJ whole genome shotgun (WGS) entry which is preliminary data.</text>
</comment>
<dbReference type="InterPro" id="IPR051639">
    <property type="entry name" value="BCD1"/>
</dbReference>
<evidence type="ECO:0000256" key="12">
    <source>
        <dbReference type="ARBA" id="ARBA00077531"/>
    </source>
</evidence>
<feature type="compositionally biased region" description="Polar residues" evidence="14">
    <location>
        <begin position="247"/>
        <end position="257"/>
    </location>
</feature>
<keyword evidence="1" id="KW-1017">Isopeptide bond</keyword>
<evidence type="ECO:0000256" key="9">
    <source>
        <dbReference type="ARBA" id="ARBA00049654"/>
    </source>
</evidence>
<keyword evidence="6" id="KW-0862">Zinc</keyword>
<evidence type="ECO:0000256" key="8">
    <source>
        <dbReference type="ARBA" id="ARBA00049598"/>
    </source>
</evidence>
<organism evidence="16 17">
    <name type="scientific">Polytolypa hystricis (strain UAMH7299)</name>
    <dbReference type="NCBI Taxonomy" id="1447883"/>
    <lineage>
        <taxon>Eukaryota</taxon>
        <taxon>Fungi</taxon>
        <taxon>Dikarya</taxon>
        <taxon>Ascomycota</taxon>
        <taxon>Pezizomycotina</taxon>
        <taxon>Eurotiomycetes</taxon>
        <taxon>Eurotiomycetidae</taxon>
        <taxon>Onygenales</taxon>
        <taxon>Onygenales incertae sedis</taxon>
        <taxon>Polytolypa</taxon>
    </lineage>
</organism>
<keyword evidence="7" id="KW-0832">Ubl conjugation</keyword>
<evidence type="ECO:0000256" key="13">
    <source>
        <dbReference type="PROSITE-ProRule" id="PRU00453"/>
    </source>
</evidence>
<evidence type="ECO:0000256" key="3">
    <source>
        <dbReference type="ARBA" id="ARBA00022553"/>
    </source>
</evidence>
<dbReference type="Gene3D" id="3.30.60.190">
    <property type="match status" value="1"/>
</dbReference>
<comment type="subunit">
    <text evidence="10">Interacts with FBL, SNU13, NOP58, NUFIP1, RUVBL1, RUVBL2 and TAF9. Interacts (via HIT-type zinc finger) with the RUVBL1/RUVBL2 complex in the presence of ADP.</text>
</comment>
<keyword evidence="17" id="KW-1185">Reference proteome</keyword>
<keyword evidence="5 13" id="KW-0863">Zinc-finger</keyword>
<dbReference type="Proteomes" id="UP000224634">
    <property type="component" value="Unassembled WGS sequence"/>
</dbReference>
<evidence type="ECO:0000256" key="5">
    <source>
        <dbReference type="ARBA" id="ARBA00022771"/>
    </source>
</evidence>
<dbReference type="OrthoDB" id="272357at2759"/>
<dbReference type="GO" id="GO:0005634">
    <property type="term" value="C:nucleus"/>
    <property type="evidence" value="ECO:0007669"/>
    <property type="project" value="TreeGrafter"/>
</dbReference>
<feature type="domain" description="HIT-type" evidence="15">
    <location>
        <begin position="13"/>
        <end position="47"/>
    </location>
</feature>
<dbReference type="Pfam" id="PF25790">
    <property type="entry name" value="BCD1"/>
    <property type="match status" value="1"/>
</dbReference>
<dbReference type="GO" id="GO:0000492">
    <property type="term" value="P:box C/D snoRNP assembly"/>
    <property type="evidence" value="ECO:0007669"/>
    <property type="project" value="TreeGrafter"/>
</dbReference>
<evidence type="ECO:0000256" key="1">
    <source>
        <dbReference type="ARBA" id="ARBA00022499"/>
    </source>
</evidence>
<dbReference type="SUPFAM" id="SSF144232">
    <property type="entry name" value="HIT/MYND zinc finger-like"/>
    <property type="match status" value="1"/>
</dbReference>
<dbReference type="STRING" id="1447883.A0A2B7XXW1"/>
<dbReference type="PANTHER" id="PTHR13483:SF11">
    <property type="entry name" value="ZINC FINGER HIT DOMAIN-CONTAINING PROTEIN 3"/>
    <property type="match status" value="1"/>
</dbReference>
<dbReference type="GO" id="GO:0000463">
    <property type="term" value="P:maturation of LSU-rRNA from tricistronic rRNA transcript (SSU-rRNA, 5.8S rRNA, LSU-rRNA)"/>
    <property type="evidence" value="ECO:0007669"/>
    <property type="project" value="TreeGrafter"/>
</dbReference>
<evidence type="ECO:0000259" key="15">
    <source>
        <dbReference type="PROSITE" id="PS51083"/>
    </source>
</evidence>
<dbReference type="InterPro" id="IPR007529">
    <property type="entry name" value="Znf_HIT"/>
</dbReference>
<evidence type="ECO:0000256" key="11">
    <source>
        <dbReference type="ARBA" id="ARBA00068630"/>
    </source>
</evidence>
<comment type="function">
    <text evidence="8">Required for box C/D snoRNAs accumulation involved in snoRNA processing, snoRNA transport to the nucleolus and ribosome biogenesis.</text>
</comment>
<dbReference type="CDD" id="cd23023">
    <property type="entry name" value="zf-HIT_BCD1"/>
    <property type="match status" value="1"/>
</dbReference>
<protein>
    <recommendedName>
        <fullName evidence="11">Box C/D snoRNA protein 1</fullName>
    </recommendedName>
    <alternativeName>
        <fullName evidence="12">Zinc finger HIT domain-containing protein 6</fullName>
    </alternativeName>
</protein>
<dbReference type="GO" id="GO:0070761">
    <property type="term" value="C:pre-snoRNP complex"/>
    <property type="evidence" value="ECO:0007669"/>
    <property type="project" value="TreeGrafter"/>
</dbReference>
<comment type="similarity">
    <text evidence="9">Belongs to the BCD1 family.</text>
</comment>
<evidence type="ECO:0000256" key="2">
    <source>
        <dbReference type="ARBA" id="ARBA00022517"/>
    </source>
</evidence>
<evidence type="ECO:0000256" key="6">
    <source>
        <dbReference type="ARBA" id="ARBA00022833"/>
    </source>
</evidence>
<feature type="region of interest" description="Disordered" evidence="14">
    <location>
        <begin position="215"/>
        <end position="263"/>
    </location>
</feature>
<dbReference type="Pfam" id="PF04438">
    <property type="entry name" value="zf-HIT"/>
    <property type="match status" value="1"/>
</dbReference>
<dbReference type="GO" id="GO:0048254">
    <property type="term" value="P:snoRNA localization"/>
    <property type="evidence" value="ECO:0007669"/>
    <property type="project" value="TreeGrafter"/>
</dbReference>
<gene>
    <name evidence="16" type="ORF">AJ80_06242</name>
</gene>
<evidence type="ECO:0000256" key="4">
    <source>
        <dbReference type="ARBA" id="ARBA00022723"/>
    </source>
</evidence>
<dbReference type="PROSITE" id="PS51083">
    <property type="entry name" value="ZF_HIT"/>
    <property type="match status" value="1"/>
</dbReference>
<dbReference type="EMBL" id="PDNA01000102">
    <property type="protein sequence ID" value="PGH13611.1"/>
    <property type="molecule type" value="Genomic_DNA"/>
</dbReference>
<name>A0A2B7XXW1_POLH7</name>
<evidence type="ECO:0000256" key="14">
    <source>
        <dbReference type="SAM" id="MobiDB-lite"/>
    </source>
</evidence>
<dbReference type="PANTHER" id="PTHR13483">
    <property type="entry name" value="BOX C_D SNORNA PROTEIN 1-RELATED"/>
    <property type="match status" value="1"/>
</dbReference>
<dbReference type="InterPro" id="IPR057721">
    <property type="entry name" value="BCD1_alpha/beta"/>
</dbReference>
<proteinExistence type="inferred from homology"/>
<reference evidence="16 17" key="1">
    <citation type="submission" date="2017-10" db="EMBL/GenBank/DDBJ databases">
        <title>Comparative genomics in systemic dimorphic fungi from Ajellomycetaceae.</title>
        <authorList>
            <person name="Munoz J.F."/>
            <person name="Mcewen J.G."/>
            <person name="Clay O.K."/>
            <person name="Cuomo C.A."/>
        </authorList>
    </citation>
    <scope>NUCLEOTIDE SEQUENCE [LARGE SCALE GENOMIC DNA]</scope>
    <source>
        <strain evidence="16 17">UAMH7299</strain>
    </source>
</reference>
<dbReference type="AlphaFoldDB" id="A0A2B7XXW1"/>
<sequence length="411" mass="45535">MDNEQDLSLNELCKICHTNAPKYKCPRCSMRTCSLPCSKRHKLWSQCSGERDPAAYLKRKDLATPAAFDRDFNFISGIERYLERADRDAENRGVALDRSGEDGNNNGRGKRRGELVKGEVALQRALEASGVNVLKAPKGMTRNKQNMTYWHKRQKCLSWSIEWVLSDGRTTVSKSLETNSVETAFSRTPVAKDILSQPQLDYPTLSAKRIKIEPPTPEAAGEESSQHQPPAGETEIPPAEIPRSRHSSQTISAASTPQPVPLAEEHLPSNFQQEAAIKQEEQGQNVSPLPAPKTATTNQPPPKLHFYLHRPQTASKYPVLTPLSASASISDSLRGRTVLEFPTLYVLPWKAGELPGDKYLLEEEYLRENKDVDVDVGVGSGEIGDDGADGNLNGVDERKFLEVLQQDLQGP</sequence>
<evidence type="ECO:0000256" key="7">
    <source>
        <dbReference type="ARBA" id="ARBA00022843"/>
    </source>
</evidence>
<evidence type="ECO:0000256" key="10">
    <source>
        <dbReference type="ARBA" id="ARBA00061949"/>
    </source>
</evidence>